<evidence type="ECO:0000313" key="5">
    <source>
        <dbReference type="Proteomes" id="UP000005096"/>
    </source>
</evidence>
<dbReference type="Pfam" id="PF25137">
    <property type="entry name" value="ADH_Fe_C"/>
    <property type="match status" value="1"/>
</dbReference>
<dbReference type="GO" id="GO:0046872">
    <property type="term" value="F:metal ion binding"/>
    <property type="evidence" value="ECO:0007669"/>
    <property type="project" value="InterPro"/>
</dbReference>
<dbReference type="AlphaFoldDB" id="E3CV74"/>
<dbReference type="SUPFAM" id="SSF56796">
    <property type="entry name" value="Dehydroquinate synthase-like"/>
    <property type="match status" value="1"/>
</dbReference>
<dbReference type="STRING" id="584708.Apau_1743"/>
<feature type="domain" description="Fe-containing alcohol dehydrogenase-like C-terminal" evidence="3">
    <location>
        <begin position="191"/>
        <end position="289"/>
    </location>
</feature>
<dbReference type="RefSeq" id="WP_006301384.1">
    <property type="nucleotide sequence ID" value="NZ_CM001022.1"/>
</dbReference>
<dbReference type="eggNOG" id="COG1454">
    <property type="taxonomic scope" value="Bacteria"/>
</dbReference>
<evidence type="ECO:0000256" key="1">
    <source>
        <dbReference type="ARBA" id="ARBA00023002"/>
    </source>
</evidence>
<dbReference type="PANTHER" id="PTHR11496">
    <property type="entry name" value="ALCOHOL DEHYDROGENASE"/>
    <property type="match status" value="1"/>
</dbReference>
<sequence length="354" mass="39121">MKITRFVPSVLFGENAFDDLNAWIDKLYPNPQQYTVFVVDAVHRTTGLLQRLRPAPQDLVLEFDAPSHEPKTSDVDALRDRIVAEKGSELPRVVVGIGGGSSMDVAKAISVMLTNPGSSADYQGWDLVKHRGVPKIAVPTLSGTGAEATRTAVLTGPVKKLGINSDYSMYDHALLDPKLIETVPEEQEFFTGMDNYIHCVEASHGSAMNALGRPFALAAKASVENFFLKEKNYADFMVGSYFGGSSIANSSVGVCHALSYGIAFILGYRHGLANCIVFNQLEEFYGEDVRTFKAMVERHRVQLPKRVTKDVTPEQFEKMIALTYMLERDLVSTFGPEFKKALPPEKILELYGKM</sequence>
<feature type="domain" description="Alcohol dehydrogenase iron-type/glycerol dehydrogenase GldA" evidence="2">
    <location>
        <begin position="9"/>
        <end position="177"/>
    </location>
</feature>
<keyword evidence="5" id="KW-1185">Reference proteome</keyword>
<name>E3CV74_9BACT</name>
<accession>E3CV74</accession>
<reference evidence="4 5" key="1">
    <citation type="journal article" date="2010" name="Stand. Genomic Sci.">
        <title>Non-contiguous finished genome sequence of Aminomonas paucivorans type strain (GLU-3).</title>
        <authorList>
            <person name="Pitluck S."/>
            <person name="Yasawong M."/>
            <person name="Held B."/>
            <person name="Lapidus A."/>
            <person name="Nolan M."/>
            <person name="Copeland A."/>
            <person name="Lucas S."/>
            <person name="Del Rio T.G."/>
            <person name="Tice H."/>
            <person name="Cheng J.F."/>
            <person name="Chertkov O."/>
            <person name="Goodwin L."/>
            <person name="Tapia R."/>
            <person name="Han C."/>
            <person name="Liolios K."/>
            <person name="Ivanova N."/>
            <person name="Mavromatis K."/>
            <person name="Ovchinnikova G."/>
            <person name="Pati A."/>
            <person name="Chen A."/>
            <person name="Palaniappan K."/>
            <person name="Land M."/>
            <person name="Hauser L."/>
            <person name="Chang Y.J."/>
            <person name="Jeffries C.D."/>
            <person name="Pukall R."/>
            <person name="Spring S."/>
            <person name="Rohde M."/>
            <person name="Sikorski J."/>
            <person name="Goker M."/>
            <person name="Woyke T."/>
            <person name="Bristow J."/>
            <person name="Eisen J.A."/>
            <person name="Markowitz V."/>
            <person name="Hugenholtz P."/>
            <person name="Kyrpides N.C."/>
            <person name="Klenk H.P."/>
        </authorList>
    </citation>
    <scope>NUCLEOTIDE SEQUENCE [LARGE SCALE GENOMIC DNA]</scope>
    <source>
        <strain evidence="4 5">DSM 12260</strain>
    </source>
</reference>
<dbReference type="Proteomes" id="UP000005096">
    <property type="component" value="Chromosome"/>
</dbReference>
<dbReference type="InterPro" id="IPR001670">
    <property type="entry name" value="ADH_Fe/GldA"/>
</dbReference>
<dbReference type="GO" id="GO:0004022">
    <property type="term" value="F:alcohol dehydrogenase (NAD+) activity"/>
    <property type="evidence" value="ECO:0007669"/>
    <property type="project" value="TreeGrafter"/>
</dbReference>
<organism evidence="4 5">
    <name type="scientific">Aminomonas paucivorans DSM 12260</name>
    <dbReference type="NCBI Taxonomy" id="584708"/>
    <lineage>
        <taxon>Bacteria</taxon>
        <taxon>Thermotogati</taxon>
        <taxon>Synergistota</taxon>
        <taxon>Synergistia</taxon>
        <taxon>Synergistales</taxon>
        <taxon>Synergistaceae</taxon>
        <taxon>Aminomonas</taxon>
    </lineage>
</organism>
<dbReference type="Pfam" id="PF00465">
    <property type="entry name" value="Fe-ADH"/>
    <property type="match status" value="1"/>
</dbReference>
<evidence type="ECO:0000313" key="4">
    <source>
        <dbReference type="EMBL" id="EFQ24161.1"/>
    </source>
</evidence>
<proteinExistence type="predicted"/>
<dbReference type="PANTHER" id="PTHR11496:SF104">
    <property type="entry name" value="3-DEOXY-ALPHA-D-MANNO-OCTULOSONATE 8-OXIDASE"/>
    <property type="match status" value="1"/>
</dbReference>
<evidence type="ECO:0000259" key="3">
    <source>
        <dbReference type="Pfam" id="PF25137"/>
    </source>
</evidence>
<dbReference type="EMBL" id="CM001022">
    <property type="protein sequence ID" value="EFQ24161.1"/>
    <property type="molecule type" value="Genomic_DNA"/>
</dbReference>
<dbReference type="Gene3D" id="3.40.50.1970">
    <property type="match status" value="1"/>
</dbReference>
<gene>
    <name evidence="4" type="ORF">Apau_1743</name>
</gene>
<protein>
    <submittedName>
        <fullName evidence="4">Iron-containing alcohol dehydrogenase</fullName>
    </submittedName>
</protein>
<dbReference type="CDD" id="cd08184">
    <property type="entry name" value="Fe-ADH_KdnB-like"/>
    <property type="match status" value="1"/>
</dbReference>
<dbReference type="InterPro" id="IPR039697">
    <property type="entry name" value="Alcohol_dehydrogenase_Fe"/>
</dbReference>
<evidence type="ECO:0000259" key="2">
    <source>
        <dbReference type="Pfam" id="PF00465"/>
    </source>
</evidence>
<dbReference type="PaxDb" id="584708-Apau_1743"/>
<dbReference type="InterPro" id="IPR056798">
    <property type="entry name" value="ADH_Fe_C"/>
</dbReference>
<keyword evidence="1" id="KW-0560">Oxidoreductase</keyword>
<dbReference type="HOGENOM" id="CLU_773153_0_0_0"/>
<dbReference type="Gene3D" id="1.20.1090.10">
    <property type="entry name" value="Dehydroquinate synthase-like - alpha domain"/>
    <property type="match status" value="1"/>
</dbReference>